<dbReference type="SUPFAM" id="SSF54427">
    <property type="entry name" value="NTF2-like"/>
    <property type="match status" value="1"/>
</dbReference>
<dbReference type="EMBL" id="MU007016">
    <property type="protein sequence ID" value="KAF2434407.1"/>
    <property type="molecule type" value="Genomic_DNA"/>
</dbReference>
<accession>A0A9P4U2Y0</accession>
<protein>
    <recommendedName>
        <fullName evidence="1">SnoaL-like domain-containing protein</fullName>
    </recommendedName>
</protein>
<dbReference type="InterPro" id="IPR037401">
    <property type="entry name" value="SnoaL-like"/>
</dbReference>
<feature type="domain" description="SnoaL-like" evidence="1">
    <location>
        <begin position="10"/>
        <end position="136"/>
    </location>
</feature>
<reference evidence="2" key="1">
    <citation type="journal article" date="2020" name="Stud. Mycol.">
        <title>101 Dothideomycetes genomes: a test case for predicting lifestyles and emergence of pathogens.</title>
        <authorList>
            <person name="Haridas S."/>
            <person name="Albert R."/>
            <person name="Binder M."/>
            <person name="Bloem J."/>
            <person name="Labutti K."/>
            <person name="Salamov A."/>
            <person name="Andreopoulos B."/>
            <person name="Baker S."/>
            <person name="Barry K."/>
            <person name="Bills G."/>
            <person name="Bluhm B."/>
            <person name="Cannon C."/>
            <person name="Castanera R."/>
            <person name="Culley D."/>
            <person name="Daum C."/>
            <person name="Ezra D."/>
            <person name="Gonzalez J."/>
            <person name="Henrissat B."/>
            <person name="Kuo A."/>
            <person name="Liang C."/>
            <person name="Lipzen A."/>
            <person name="Lutzoni F."/>
            <person name="Magnuson J."/>
            <person name="Mondo S."/>
            <person name="Nolan M."/>
            <person name="Ohm R."/>
            <person name="Pangilinan J."/>
            <person name="Park H.-J."/>
            <person name="Ramirez L."/>
            <person name="Alfaro M."/>
            <person name="Sun H."/>
            <person name="Tritt A."/>
            <person name="Yoshinaga Y."/>
            <person name="Zwiers L.-H."/>
            <person name="Turgeon B."/>
            <person name="Goodwin S."/>
            <person name="Spatafora J."/>
            <person name="Crous P."/>
            <person name="Grigoriev I."/>
        </authorList>
    </citation>
    <scope>NUCLEOTIDE SEQUENCE</scope>
    <source>
        <strain evidence="2">CBS 130266</strain>
    </source>
</reference>
<sequence length="152" mass="17229">MSPPITEQTILSIRNTLCNYPIALDTKNFALLSSVFSLDVRCNYAAVTPQHPEINGLEDLIKKLKVVLEGKSTQHALSTQRLTFHDDGKTCDALTYFTTNTFSEREDGGLEHVTVFGYYEDKLVEGEEGWRIVERKLNSLHPRIRNNSTIVE</sequence>
<comment type="caution">
    <text evidence="2">The sequence shown here is derived from an EMBL/GenBank/DDBJ whole genome shotgun (WGS) entry which is preliminary data.</text>
</comment>
<name>A0A9P4U2Y0_9PEZI</name>
<keyword evidence="3" id="KW-1185">Reference proteome</keyword>
<dbReference type="Pfam" id="PF13577">
    <property type="entry name" value="SnoaL_4"/>
    <property type="match status" value="1"/>
</dbReference>
<gene>
    <name evidence="2" type="ORF">EJ08DRAFT_465726</name>
</gene>
<dbReference type="Gene3D" id="3.10.450.50">
    <property type="match status" value="1"/>
</dbReference>
<dbReference type="AlphaFoldDB" id="A0A9P4U2Y0"/>
<proteinExistence type="predicted"/>
<dbReference type="OrthoDB" id="2148716at2759"/>
<evidence type="ECO:0000313" key="2">
    <source>
        <dbReference type="EMBL" id="KAF2434407.1"/>
    </source>
</evidence>
<dbReference type="Proteomes" id="UP000800235">
    <property type="component" value="Unassembled WGS sequence"/>
</dbReference>
<dbReference type="InterPro" id="IPR032710">
    <property type="entry name" value="NTF2-like_dom_sf"/>
</dbReference>
<organism evidence="2 3">
    <name type="scientific">Tothia fuscella</name>
    <dbReference type="NCBI Taxonomy" id="1048955"/>
    <lineage>
        <taxon>Eukaryota</taxon>
        <taxon>Fungi</taxon>
        <taxon>Dikarya</taxon>
        <taxon>Ascomycota</taxon>
        <taxon>Pezizomycotina</taxon>
        <taxon>Dothideomycetes</taxon>
        <taxon>Pleosporomycetidae</taxon>
        <taxon>Venturiales</taxon>
        <taxon>Cylindrosympodiaceae</taxon>
        <taxon>Tothia</taxon>
    </lineage>
</organism>
<dbReference type="CDD" id="cd00531">
    <property type="entry name" value="NTF2_like"/>
    <property type="match status" value="1"/>
</dbReference>
<evidence type="ECO:0000313" key="3">
    <source>
        <dbReference type="Proteomes" id="UP000800235"/>
    </source>
</evidence>
<evidence type="ECO:0000259" key="1">
    <source>
        <dbReference type="Pfam" id="PF13577"/>
    </source>
</evidence>